<accession>A0A2S5TI24</accession>
<dbReference type="Proteomes" id="UP000238220">
    <property type="component" value="Unassembled WGS sequence"/>
</dbReference>
<gene>
    <name evidence="1" type="ORF">C3942_07675</name>
</gene>
<dbReference type="AlphaFoldDB" id="A0A2S5TI24"/>
<keyword evidence="2" id="KW-1185">Reference proteome</keyword>
<dbReference type="EMBL" id="PSNW01000003">
    <property type="protein sequence ID" value="PPE74633.1"/>
    <property type="molecule type" value="Genomic_DNA"/>
</dbReference>
<organism evidence="1 2">
    <name type="scientific">Solimonas fluminis</name>
    <dbReference type="NCBI Taxonomy" id="2086571"/>
    <lineage>
        <taxon>Bacteria</taxon>
        <taxon>Pseudomonadati</taxon>
        <taxon>Pseudomonadota</taxon>
        <taxon>Gammaproteobacteria</taxon>
        <taxon>Nevskiales</taxon>
        <taxon>Nevskiaceae</taxon>
        <taxon>Solimonas</taxon>
    </lineage>
</organism>
<reference evidence="1 2" key="1">
    <citation type="submission" date="2018-02" db="EMBL/GenBank/DDBJ databases">
        <title>Genome sequencing of Solimonas sp. HR-BB.</title>
        <authorList>
            <person name="Lee Y."/>
            <person name="Jeon C.O."/>
        </authorList>
    </citation>
    <scope>NUCLEOTIDE SEQUENCE [LARGE SCALE GENOMIC DNA]</scope>
    <source>
        <strain evidence="1 2">HR-BB</strain>
    </source>
</reference>
<name>A0A2S5TI24_9GAMM</name>
<sequence length="178" mass="18618">MAVALAGAAGCSASDPLVFDRAKPGLAWGSAAPGTDVVQRLPEDSPELLGDPGSPFRIMVRAEDDVAVASLRLSVEGTFRCATASGDWIAPLSVVREIPIPETDRSDDSRLVYAGTRLRLLGTSCGRFQVPVGGREEELYAVGGSYRLRAVATDTAGKSSESTMTIHTATALQGLARL</sequence>
<comment type="caution">
    <text evidence="1">The sequence shown here is derived from an EMBL/GenBank/DDBJ whole genome shotgun (WGS) entry which is preliminary data.</text>
</comment>
<protein>
    <submittedName>
        <fullName evidence="1">Uncharacterized protein</fullName>
    </submittedName>
</protein>
<evidence type="ECO:0000313" key="1">
    <source>
        <dbReference type="EMBL" id="PPE74633.1"/>
    </source>
</evidence>
<proteinExistence type="predicted"/>
<evidence type="ECO:0000313" key="2">
    <source>
        <dbReference type="Proteomes" id="UP000238220"/>
    </source>
</evidence>